<reference evidence="3 4" key="1">
    <citation type="submission" date="2016-10" db="EMBL/GenBank/DDBJ databases">
        <authorList>
            <person name="de Groot N.N."/>
        </authorList>
    </citation>
    <scope>NUCLEOTIDE SEQUENCE [LARGE SCALE GENOMIC DNA]</scope>
    <source>
        <strain evidence="3 4">CPCC 202699</strain>
    </source>
</reference>
<organism evidence="3 4">
    <name type="scientific">Amycolatopsis xylanica</name>
    <dbReference type="NCBI Taxonomy" id="589385"/>
    <lineage>
        <taxon>Bacteria</taxon>
        <taxon>Bacillati</taxon>
        <taxon>Actinomycetota</taxon>
        <taxon>Actinomycetes</taxon>
        <taxon>Pseudonocardiales</taxon>
        <taxon>Pseudonocardiaceae</taxon>
        <taxon>Amycolatopsis</taxon>
    </lineage>
</organism>
<evidence type="ECO:0000313" key="4">
    <source>
        <dbReference type="Proteomes" id="UP000199515"/>
    </source>
</evidence>
<feature type="compositionally biased region" description="Polar residues" evidence="1">
    <location>
        <begin position="161"/>
        <end position="170"/>
    </location>
</feature>
<accession>A0A1H3EDC2</accession>
<dbReference type="InterPro" id="IPR058588">
    <property type="entry name" value="E2-CBASS"/>
</dbReference>
<keyword evidence="4" id="KW-1185">Reference proteome</keyword>
<protein>
    <recommendedName>
        <fullName evidence="2">Type II CBASS E2 protein domain-containing protein</fullName>
    </recommendedName>
</protein>
<proteinExistence type="predicted"/>
<name>A0A1H3EDC2_9PSEU</name>
<feature type="domain" description="Type II CBASS E2 protein" evidence="2">
    <location>
        <begin position="30"/>
        <end position="146"/>
    </location>
</feature>
<dbReference type="Pfam" id="PF26395">
    <property type="entry name" value="E2-CBASS"/>
    <property type="match status" value="1"/>
</dbReference>
<dbReference type="AlphaFoldDB" id="A0A1H3EDC2"/>
<dbReference type="EMBL" id="FNON01000003">
    <property type="protein sequence ID" value="SDX76723.1"/>
    <property type="molecule type" value="Genomic_DNA"/>
</dbReference>
<feature type="region of interest" description="Disordered" evidence="1">
    <location>
        <begin position="152"/>
        <end position="197"/>
    </location>
</feature>
<dbReference type="STRING" id="589385.SAMN05421504_103766"/>
<sequence>MPAAQPLPSLSIRSMVRRSGRAVLTAAQQALGLRRAIADCRCRIRRGVLTCVVELQPTPVSRHYTVKIAHQPPFDPDVEVLAPILRLHRDAKGLPHVYPGNRLCLYEPGEWKSNMLLASTVLPWAIEWLYYYEIWLAIGEWTGGGDWPGVQSSAPLAAGSSHGNAQSATAESLEGVRQPLDSRPASGDHERLSQVSGIRQNGTRAARFVHIRQSSPKATGCRVARTGNKTHD</sequence>
<feature type="region of interest" description="Disordered" evidence="1">
    <location>
        <begin position="211"/>
        <end position="232"/>
    </location>
</feature>
<evidence type="ECO:0000259" key="2">
    <source>
        <dbReference type="Pfam" id="PF26395"/>
    </source>
</evidence>
<gene>
    <name evidence="3" type="ORF">SAMN05421504_103766</name>
</gene>
<evidence type="ECO:0000256" key="1">
    <source>
        <dbReference type="SAM" id="MobiDB-lite"/>
    </source>
</evidence>
<dbReference type="Proteomes" id="UP000199515">
    <property type="component" value="Unassembled WGS sequence"/>
</dbReference>
<evidence type="ECO:0000313" key="3">
    <source>
        <dbReference type="EMBL" id="SDX76723.1"/>
    </source>
</evidence>